<gene>
    <name evidence="1" type="ORF">HXK09_05665</name>
</gene>
<organism evidence="1 2">
    <name type="scientific">Actinomyces bouchesdurhonensis</name>
    <dbReference type="NCBI Taxonomy" id="1852361"/>
    <lineage>
        <taxon>Bacteria</taxon>
        <taxon>Bacillati</taxon>
        <taxon>Actinomycetota</taxon>
        <taxon>Actinomycetes</taxon>
        <taxon>Actinomycetales</taxon>
        <taxon>Actinomycetaceae</taxon>
        <taxon>Actinomyces</taxon>
    </lineage>
</organism>
<accession>A0A929RPC2</accession>
<dbReference type="AlphaFoldDB" id="A0A929RPC2"/>
<evidence type="ECO:0000313" key="1">
    <source>
        <dbReference type="EMBL" id="MBF0966630.1"/>
    </source>
</evidence>
<dbReference type="EMBL" id="JABZGF010000160">
    <property type="protein sequence ID" value="MBF0966630.1"/>
    <property type="molecule type" value="Genomic_DNA"/>
</dbReference>
<dbReference type="OrthoDB" id="5142721at2"/>
<name>A0A929RPC2_9ACTO</name>
<proteinExistence type="predicted"/>
<evidence type="ECO:0000313" key="2">
    <source>
        <dbReference type="Proteomes" id="UP000759246"/>
    </source>
</evidence>
<protein>
    <submittedName>
        <fullName evidence="1">Uncharacterized protein</fullName>
    </submittedName>
</protein>
<reference evidence="1" key="1">
    <citation type="submission" date="2020-04" db="EMBL/GenBank/DDBJ databases">
        <title>Deep metagenomics examines the oral microbiome during advanced dental caries in children, revealing novel taxa and co-occurrences with host molecules.</title>
        <authorList>
            <person name="Baker J.L."/>
            <person name="Morton J.T."/>
            <person name="Dinis M."/>
            <person name="Alvarez R."/>
            <person name="Tran N.C."/>
            <person name="Knight R."/>
            <person name="Edlund A."/>
        </authorList>
    </citation>
    <scope>NUCLEOTIDE SEQUENCE</scope>
    <source>
        <strain evidence="1">JCVI_30_bin.13</strain>
    </source>
</reference>
<dbReference type="Proteomes" id="UP000759246">
    <property type="component" value="Unassembled WGS sequence"/>
</dbReference>
<sequence length="243" mass="27807">MPWTNNERRERFNMTLLKMKALFEADPAAAVRSQNFIQTFHRFIASDLESHLTSQAKNAGIQVIQEAKIFGSFKSKDVDVAVIHPINGPLLLIGVRSQMSSVGKNVLTYYQDIIGEAISLQERFPMCVTGYAYLHPLAVVPWERKDGTWTNAENPDHSRFARMYAGIGSRDDRLYKHQLGSYDHFAYSVVDFQRDEPHLFDELVRQAVPDLDMSILSFVPRLVNTFNNRNLWVQGIFEEPVLG</sequence>
<comment type="caution">
    <text evidence="1">The sequence shown here is derived from an EMBL/GenBank/DDBJ whole genome shotgun (WGS) entry which is preliminary data.</text>
</comment>
<dbReference type="RefSeq" id="WP_073982477.1">
    <property type="nucleotide sequence ID" value="NZ_CAUTSL010000053.1"/>
</dbReference>